<protein>
    <submittedName>
        <fullName evidence="2">Uncharacterized protein</fullName>
    </submittedName>
</protein>
<organism evidence="2 3">
    <name type="scientific">Haematococcus lacustris</name>
    <name type="common">Green alga</name>
    <name type="synonym">Haematococcus pluvialis</name>
    <dbReference type="NCBI Taxonomy" id="44745"/>
    <lineage>
        <taxon>Eukaryota</taxon>
        <taxon>Viridiplantae</taxon>
        <taxon>Chlorophyta</taxon>
        <taxon>core chlorophytes</taxon>
        <taxon>Chlorophyceae</taxon>
        <taxon>CS clade</taxon>
        <taxon>Chlamydomonadales</taxon>
        <taxon>Haematococcaceae</taxon>
        <taxon>Haematococcus</taxon>
    </lineage>
</organism>
<evidence type="ECO:0000313" key="3">
    <source>
        <dbReference type="Proteomes" id="UP000485058"/>
    </source>
</evidence>
<proteinExistence type="predicted"/>
<name>A0A699Z113_HAELA</name>
<reference evidence="2 3" key="1">
    <citation type="submission" date="2020-02" db="EMBL/GenBank/DDBJ databases">
        <title>Draft genome sequence of Haematococcus lacustris strain NIES-144.</title>
        <authorList>
            <person name="Morimoto D."/>
            <person name="Nakagawa S."/>
            <person name="Yoshida T."/>
            <person name="Sawayama S."/>
        </authorList>
    </citation>
    <scope>NUCLEOTIDE SEQUENCE [LARGE SCALE GENOMIC DNA]</scope>
    <source>
        <strain evidence="2 3">NIES-144</strain>
    </source>
</reference>
<keyword evidence="3" id="KW-1185">Reference proteome</keyword>
<evidence type="ECO:0000256" key="1">
    <source>
        <dbReference type="SAM" id="MobiDB-lite"/>
    </source>
</evidence>
<feature type="region of interest" description="Disordered" evidence="1">
    <location>
        <begin position="1"/>
        <end position="41"/>
    </location>
</feature>
<feature type="non-terminal residue" evidence="2">
    <location>
        <position position="1"/>
    </location>
</feature>
<feature type="non-terminal residue" evidence="2">
    <location>
        <position position="41"/>
    </location>
</feature>
<dbReference type="Proteomes" id="UP000485058">
    <property type="component" value="Unassembled WGS sequence"/>
</dbReference>
<sequence length="41" mass="4289">MHSSPQGPSMESGMSASKGQESRASSTHQGFMMSSDLTSLL</sequence>
<gene>
    <name evidence="2" type="ORF">HaLaN_12586</name>
</gene>
<accession>A0A699Z113</accession>
<evidence type="ECO:0000313" key="2">
    <source>
        <dbReference type="EMBL" id="GFH16207.1"/>
    </source>
</evidence>
<comment type="caution">
    <text evidence="2">The sequence shown here is derived from an EMBL/GenBank/DDBJ whole genome shotgun (WGS) entry which is preliminary data.</text>
</comment>
<dbReference type="EMBL" id="BLLF01000961">
    <property type="protein sequence ID" value="GFH16207.1"/>
    <property type="molecule type" value="Genomic_DNA"/>
</dbReference>
<feature type="compositionally biased region" description="Polar residues" evidence="1">
    <location>
        <begin position="1"/>
        <end position="29"/>
    </location>
</feature>
<dbReference type="AlphaFoldDB" id="A0A699Z113"/>